<dbReference type="Gene3D" id="1.40.20.10">
    <property type="entry name" value="CHAD domain"/>
    <property type="match status" value="1"/>
</dbReference>
<protein>
    <submittedName>
        <fullName evidence="2">CHAD domain-containing protein</fullName>
    </submittedName>
</protein>
<feature type="domain" description="CHAD" evidence="1">
    <location>
        <begin position="8"/>
        <end position="270"/>
    </location>
</feature>
<name>A0A9X2J4T6_9GAMM</name>
<evidence type="ECO:0000259" key="1">
    <source>
        <dbReference type="PROSITE" id="PS51708"/>
    </source>
</evidence>
<dbReference type="EMBL" id="JALBWM010000002">
    <property type="protein sequence ID" value="MCO1332895.1"/>
    <property type="molecule type" value="Genomic_DNA"/>
</dbReference>
<reference evidence="2" key="1">
    <citation type="journal article" date="2022" name="Arch. Microbiol.">
        <title>Microbulbifer okhotskensis sp. nov., isolated from a deep bottom sediment of the Okhotsk Sea.</title>
        <authorList>
            <person name="Romanenko L."/>
            <person name="Kurilenko V."/>
            <person name="Otstavnykh N."/>
            <person name="Velansky P."/>
            <person name="Isaeva M."/>
            <person name="Mikhailov V."/>
        </authorList>
    </citation>
    <scope>NUCLEOTIDE SEQUENCE</scope>
    <source>
        <strain evidence="2">OS29</strain>
    </source>
</reference>
<gene>
    <name evidence="2" type="ORF">MO867_00955</name>
</gene>
<accession>A0A9X2J4T6</accession>
<dbReference type="PROSITE" id="PS51708">
    <property type="entry name" value="CHAD"/>
    <property type="match status" value="1"/>
</dbReference>
<dbReference type="SMART" id="SM00880">
    <property type="entry name" value="CHAD"/>
    <property type="match status" value="1"/>
</dbReference>
<dbReference type="InterPro" id="IPR007899">
    <property type="entry name" value="CHAD_dom"/>
</dbReference>
<dbReference type="Pfam" id="PF05235">
    <property type="entry name" value="CHAD"/>
    <property type="match status" value="1"/>
</dbReference>
<dbReference type="RefSeq" id="WP_252464061.1">
    <property type="nucleotide sequence ID" value="NZ_JALBWM010000002.1"/>
</dbReference>
<evidence type="ECO:0000313" key="2">
    <source>
        <dbReference type="EMBL" id="MCO1332895.1"/>
    </source>
</evidence>
<dbReference type="Proteomes" id="UP001139028">
    <property type="component" value="Unassembled WGS sequence"/>
</dbReference>
<dbReference type="AlphaFoldDB" id="A0A9X2J4T6"/>
<keyword evidence="3" id="KW-1185">Reference proteome</keyword>
<organism evidence="2 3">
    <name type="scientific">Microbulbifer okhotskensis</name>
    <dbReference type="NCBI Taxonomy" id="2926617"/>
    <lineage>
        <taxon>Bacteria</taxon>
        <taxon>Pseudomonadati</taxon>
        <taxon>Pseudomonadota</taxon>
        <taxon>Gammaproteobacteria</taxon>
        <taxon>Cellvibrionales</taxon>
        <taxon>Microbulbiferaceae</taxon>
        <taxon>Microbulbifer</taxon>
    </lineage>
</organism>
<proteinExistence type="predicted"/>
<dbReference type="PANTHER" id="PTHR39339:SF1">
    <property type="entry name" value="CHAD DOMAIN-CONTAINING PROTEIN"/>
    <property type="match status" value="1"/>
</dbReference>
<comment type="caution">
    <text evidence="2">The sequence shown here is derived from an EMBL/GenBank/DDBJ whole genome shotgun (WGS) entry which is preliminary data.</text>
</comment>
<dbReference type="PANTHER" id="PTHR39339">
    <property type="entry name" value="SLR1444 PROTEIN"/>
    <property type="match status" value="1"/>
</dbReference>
<dbReference type="InterPro" id="IPR038186">
    <property type="entry name" value="CHAD_dom_sf"/>
</dbReference>
<sequence length="270" mass="31897">MNYQLKCDSPLSEQIKGIAQEKVLAATEYLRRDGNEIAVHGLRKRCKKVRALLRLVDTEMSDVFQYENSHYRALSQTLARSRDLTALRIALLDLAPPHYFHRLHNLLNELIQAEQNHAAVTAALRLLDEGQKRIPSWPLDHVSWKNTEAGYQRGYQKAVNAWRKVQKHKNANRLHLLRKRAKDHWYQSRLLRKRYPITIGSRCESLKQLGQALGDWRDLHLLARMVVIQQDRLQSEFSRVLEIIRHRQVLLLKKIEEFCKKLFSRQHFNF</sequence>
<evidence type="ECO:0000313" key="3">
    <source>
        <dbReference type="Proteomes" id="UP001139028"/>
    </source>
</evidence>